<feature type="region of interest" description="Disordered" evidence="1">
    <location>
        <begin position="339"/>
        <end position="460"/>
    </location>
</feature>
<organism evidence="2 3">
    <name type="scientific">Rhodotorula taiwanensis</name>
    <dbReference type="NCBI Taxonomy" id="741276"/>
    <lineage>
        <taxon>Eukaryota</taxon>
        <taxon>Fungi</taxon>
        <taxon>Dikarya</taxon>
        <taxon>Basidiomycota</taxon>
        <taxon>Pucciniomycotina</taxon>
        <taxon>Microbotryomycetes</taxon>
        <taxon>Sporidiobolales</taxon>
        <taxon>Sporidiobolaceae</taxon>
        <taxon>Rhodotorula</taxon>
    </lineage>
</organism>
<evidence type="ECO:0000313" key="3">
    <source>
        <dbReference type="Proteomes" id="UP000237144"/>
    </source>
</evidence>
<feature type="region of interest" description="Disordered" evidence="1">
    <location>
        <begin position="62"/>
        <end position="86"/>
    </location>
</feature>
<feature type="region of interest" description="Disordered" evidence="1">
    <location>
        <begin position="137"/>
        <end position="180"/>
    </location>
</feature>
<keyword evidence="3" id="KW-1185">Reference proteome</keyword>
<feature type="compositionally biased region" description="Polar residues" evidence="1">
    <location>
        <begin position="307"/>
        <end position="319"/>
    </location>
</feature>
<sequence>MSSKALPYQVSAFANTGDRYGQLGAEAAAFAQRGQTGPAFRSDASSSHALIEPTDAFKAFAQGSASASPWPSGAASSRDQDEAGWRRAASAAAVAASERSQIHSGFPAATSDGSALSALLDGEQLTDAVDGEWEHDLRHREAGARATAVPSDPLARRSPRTATPNQDRGQYGSGDMSPTSRSLLSSLATLSLAEQTYLRTLLASQDPAQMFEDYFSHGSYTDDVWSVDAQDDKPAFVRDVLDRAAEKGKEKERTDVDGGRAKAVRRLEMVLRHLNGKASFSEGVAAGERGASTSTWVQEAAVAAASRSEQQARTNAETRSLSTTYAPSSLSSSAFVSFATSHHSSPPRPVATPTSEPVANSTSQAYSQRPAAPVLNRTQSSASSQHSDDSVSTDSSYEEYAREKEARMRSNEGGRFGPDFTRRFVSAENEVRFGVDAQGGQGTGSGGGPDTEEVSEERTH</sequence>
<feature type="compositionally biased region" description="Basic and acidic residues" evidence="1">
    <location>
        <begin position="399"/>
        <end position="412"/>
    </location>
</feature>
<protein>
    <submittedName>
        <fullName evidence="2">Uncharacterized protein</fullName>
    </submittedName>
</protein>
<accession>A0A2S5BB46</accession>
<evidence type="ECO:0000313" key="2">
    <source>
        <dbReference type="EMBL" id="POY73983.1"/>
    </source>
</evidence>
<feature type="compositionally biased region" description="Gly residues" evidence="1">
    <location>
        <begin position="437"/>
        <end position="449"/>
    </location>
</feature>
<feature type="compositionally biased region" description="Low complexity" evidence="1">
    <location>
        <begin position="380"/>
        <end position="395"/>
    </location>
</feature>
<dbReference type="EMBL" id="PJQD01000029">
    <property type="protein sequence ID" value="POY73983.1"/>
    <property type="molecule type" value="Genomic_DNA"/>
</dbReference>
<dbReference type="Proteomes" id="UP000237144">
    <property type="component" value="Unassembled WGS sequence"/>
</dbReference>
<dbReference type="AlphaFoldDB" id="A0A2S5BB46"/>
<name>A0A2S5BB46_9BASI</name>
<dbReference type="OrthoDB" id="2527463at2759"/>
<feature type="compositionally biased region" description="Acidic residues" evidence="1">
    <location>
        <begin position="450"/>
        <end position="460"/>
    </location>
</feature>
<gene>
    <name evidence="2" type="ORF">BMF94_2794</name>
</gene>
<feature type="compositionally biased region" description="Low complexity" evidence="1">
    <location>
        <begin position="63"/>
        <end position="77"/>
    </location>
</feature>
<feature type="region of interest" description="Disordered" evidence="1">
    <location>
        <begin position="307"/>
        <end position="326"/>
    </location>
</feature>
<evidence type="ECO:0000256" key="1">
    <source>
        <dbReference type="SAM" id="MobiDB-lite"/>
    </source>
</evidence>
<reference evidence="2 3" key="1">
    <citation type="journal article" date="2018" name="Front. Microbiol.">
        <title>Prospects for Fungal Bioremediation of Acidic Radioactive Waste Sites: Characterization and Genome Sequence of Rhodotorula taiwanensis MD1149.</title>
        <authorList>
            <person name="Tkavc R."/>
            <person name="Matrosova V.Y."/>
            <person name="Grichenko O.E."/>
            <person name="Gostincar C."/>
            <person name="Volpe R.P."/>
            <person name="Klimenkova P."/>
            <person name="Gaidamakova E.K."/>
            <person name="Zhou C.E."/>
            <person name="Stewart B.J."/>
            <person name="Lyman M.G."/>
            <person name="Malfatti S.A."/>
            <person name="Rubinfeld B."/>
            <person name="Courtot M."/>
            <person name="Singh J."/>
            <person name="Dalgard C.L."/>
            <person name="Hamilton T."/>
            <person name="Frey K.G."/>
            <person name="Gunde-Cimerman N."/>
            <person name="Dugan L."/>
            <person name="Daly M.J."/>
        </authorList>
    </citation>
    <scope>NUCLEOTIDE SEQUENCE [LARGE SCALE GENOMIC DNA]</scope>
    <source>
        <strain evidence="2 3">MD1149</strain>
    </source>
</reference>
<comment type="caution">
    <text evidence="2">The sequence shown here is derived from an EMBL/GenBank/DDBJ whole genome shotgun (WGS) entry which is preliminary data.</text>
</comment>
<proteinExistence type="predicted"/>
<feature type="compositionally biased region" description="Polar residues" evidence="1">
    <location>
        <begin position="352"/>
        <end position="367"/>
    </location>
</feature>